<feature type="compositionally biased region" description="Polar residues" evidence="1">
    <location>
        <begin position="930"/>
        <end position="940"/>
    </location>
</feature>
<feature type="region of interest" description="Disordered" evidence="1">
    <location>
        <begin position="378"/>
        <end position="397"/>
    </location>
</feature>
<feature type="compositionally biased region" description="Basic and acidic residues" evidence="1">
    <location>
        <begin position="289"/>
        <end position="307"/>
    </location>
</feature>
<feature type="region of interest" description="Disordered" evidence="1">
    <location>
        <begin position="431"/>
        <end position="485"/>
    </location>
</feature>
<feature type="compositionally biased region" description="Low complexity" evidence="1">
    <location>
        <begin position="1368"/>
        <end position="1378"/>
    </location>
</feature>
<feature type="compositionally biased region" description="Low complexity" evidence="1">
    <location>
        <begin position="850"/>
        <end position="861"/>
    </location>
</feature>
<evidence type="ECO:0000313" key="2">
    <source>
        <dbReference type="EMBL" id="CAB9513467.1"/>
    </source>
</evidence>
<feature type="compositionally biased region" description="Low complexity" evidence="1">
    <location>
        <begin position="51"/>
        <end position="60"/>
    </location>
</feature>
<feature type="region of interest" description="Disordered" evidence="1">
    <location>
        <begin position="47"/>
        <end position="67"/>
    </location>
</feature>
<feature type="compositionally biased region" description="Basic and acidic residues" evidence="1">
    <location>
        <begin position="779"/>
        <end position="790"/>
    </location>
</feature>
<protein>
    <submittedName>
        <fullName evidence="2">Uncharacterized protein</fullName>
    </submittedName>
</protein>
<feature type="compositionally biased region" description="Low complexity" evidence="1">
    <location>
        <begin position="728"/>
        <end position="741"/>
    </location>
</feature>
<accession>A0A9N8E2T8</accession>
<feature type="region of interest" description="Disordered" evidence="1">
    <location>
        <begin position="764"/>
        <end position="861"/>
    </location>
</feature>
<feature type="compositionally biased region" description="Polar residues" evidence="1">
    <location>
        <begin position="103"/>
        <end position="114"/>
    </location>
</feature>
<feature type="compositionally biased region" description="Basic residues" evidence="1">
    <location>
        <begin position="1153"/>
        <end position="1174"/>
    </location>
</feature>
<feature type="compositionally biased region" description="Polar residues" evidence="1">
    <location>
        <begin position="1278"/>
        <end position="1287"/>
    </location>
</feature>
<feature type="compositionally biased region" description="Polar residues" evidence="1">
    <location>
        <begin position="263"/>
        <end position="286"/>
    </location>
</feature>
<sequence length="1452" mass="160637">MHHGMDDSDFSAGLNDAFFIMNNNSQSTMDPSENSTLEGSAFSVYSMSMSNNTNNNNNNNDPQTRDFSRHSMALSSTTDGATTVSSLSDGTPLRARRALQFPELQQSSDDNISLSGRHLREQKQRRLSATAKRRRRRPGGPPLPSMGTTTGTTGMTSCEENSAEEESDCSDQNNDNDDDDDDENDIPPLERQHTDNSILQQEEEEEDMGSILENGSGMTRIAPPSPKPQIKRHHHHHHRQQYPSVPPIGFVPADFLTHADSQENNNNARIPQHATTATNTNPTSLASLVEKDKRPNTVENAKDDDNKSVVSVSAKNLQKRKQRRQQSFKKRPSQMSAYQQLQMQQKELKARQDSIPDFIVPPPQQQNTRISALLNHHQNGNNNNNNSARRRPSYMEDVSSLANSTIATREEDDDDSELVLSPIAPTAAATWSRLKANQQPNKIPQRKSSMNMTAAKDAFSVVSEEDDDDDDDDDDDESLLSPLKVTLPQEKIQEALHKLHMSQPNLVLPLTGDDDDDDDNNNTNAKEEEYRLKLRQRSGTTTTSRRNMFQKAKSVSHLGLERKLQALPAKGDDDDDDYDFLAWKAPSPTPTKEPQQRQQQQSDKQEQLTSKIVDDFGPTVRRRNSTSARQPGNTRSLSPLRNRWISGCKDGLIEEDEANVLEENQEQQNHDSMTGWQLATSEDAKILTFHRASPPPTTPNRKANSPRPPASKPKPKLAKCNSTPNLFANDDSPAVNNNNSVPPLPAEKIESIVSFLLGEGLAPAAATTEDTKIAPTLSSEDKGEMEGHDHDEEEEKDPLIKHASDGESSTQDTPSTDNSQALDMLFRFDDNGNSRSIASSWAEDPKQEDAANQQSSFSSAAMPGLATYEQFNQSDDEKVSPSLIKKIRKSVKNVGQAGTRYLRKKKAHSLIMTAAKDEMARLSQSMTSFEFGTSNHSSSGFIMEKVEEQSSEDDERTPAAKSADARKETSEASSKAPKQRNPGGKRESFKLPKKLRGKRLPFMRSSSVPVLEADDGPSDTFPAGTGVAVALDQTVPESQALDNSENDKRPTTMTQPISPPKDSSSRGSVSLVSDALASPVGTVRRKTKLSKSSSSSRLPGITHTHSSPVTDSPIPRRMGKDTQRRSAKGPSLTSSEATDQSSAVSPATLRTSRGSKQRPKRSSTVHEKRSRSRTRRDSNKQRSKSASSRPRKEKTRRSSSRSRKKSPSGSRQSHLHSSLEGSFQSFFESDSSNRHYTDMLASKLRDEVRRSRRETNSPRASFRRHASLRNVEDRSVSTRKSMSSATQKPRRNLQKAKSSRDVYPRRNKSRVVDEASTASSRPSKRGGKMRLARQAKSERFLHSSASSIEGPDEATIMRNKTKAKRGSTSRGRSGSYTSLLATPVTPSSSKKQVSNRHLVREEDTTDSDQGMQSTPASSRRSVAGSRSSRPPVASGRKRMGKSQSLRHVPDLT</sequence>
<dbReference type="EMBL" id="CAICTM010000592">
    <property type="protein sequence ID" value="CAB9513467.1"/>
    <property type="molecule type" value="Genomic_DNA"/>
</dbReference>
<feature type="compositionally biased region" description="Basic residues" evidence="1">
    <location>
        <begin position="1189"/>
        <end position="1206"/>
    </location>
</feature>
<feature type="region of interest" description="Disordered" evidence="1">
    <location>
        <begin position="263"/>
        <end position="335"/>
    </location>
</feature>
<feature type="compositionally biased region" description="Polar residues" evidence="1">
    <location>
        <begin position="625"/>
        <end position="639"/>
    </location>
</feature>
<feature type="compositionally biased region" description="Low complexity" evidence="1">
    <location>
        <begin position="145"/>
        <end position="157"/>
    </location>
</feature>
<gene>
    <name evidence="2" type="ORF">SEMRO_593_G172320.1</name>
</gene>
<dbReference type="Proteomes" id="UP001153069">
    <property type="component" value="Unassembled WGS sequence"/>
</dbReference>
<evidence type="ECO:0000313" key="3">
    <source>
        <dbReference type="Proteomes" id="UP001153069"/>
    </source>
</evidence>
<feature type="compositionally biased region" description="Polar residues" evidence="1">
    <location>
        <begin position="806"/>
        <end position="821"/>
    </location>
</feature>
<organism evidence="2 3">
    <name type="scientific">Seminavis robusta</name>
    <dbReference type="NCBI Taxonomy" id="568900"/>
    <lineage>
        <taxon>Eukaryota</taxon>
        <taxon>Sar</taxon>
        <taxon>Stramenopiles</taxon>
        <taxon>Ochrophyta</taxon>
        <taxon>Bacillariophyta</taxon>
        <taxon>Bacillariophyceae</taxon>
        <taxon>Bacillariophycidae</taxon>
        <taxon>Naviculales</taxon>
        <taxon>Naviculaceae</taxon>
        <taxon>Seminavis</taxon>
    </lineage>
</organism>
<feature type="compositionally biased region" description="Polar residues" evidence="1">
    <location>
        <begin position="666"/>
        <end position="680"/>
    </location>
</feature>
<feature type="compositionally biased region" description="Basic residues" evidence="1">
    <location>
        <begin position="317"/>
        <end position="332"/>
    </location>
</feature>
<reference evidence="2" key="1">
    <citation type="submission" date="2020-06" db="EMBL/GenBank/DDBJ databases">
        <authorList>
            <consortium name="Plant Systems Biology data submission"/>
        </authorList>
    </citation>
    <scope>NUCLEOTIDE SEQUENCE</scope>
    <source>
        <strain evidence="2">D6</strain>
    </source>
</reference>
<feature type="compositionally biased region" description="Basic residues" evidence="1">
    <location>
        <begin position="991"/>
        <end position="1001"/>
    </location>
</feature>
<proteinExistence type="predicted"/>
<feature type="compositionally biased region" description="Basic and acidic residues" evidence="1">
    <location>
        <begin position="1242"/>
        <end position="1256"/>
    </location>
</feature>
<keyword evidence="3" id="KW-1185">Reference proteome</keyword>
<feature type="compositionally biased region" description="Low complexity" evidence="1">
    <location>
        <begin position="1415"/>
        <end position="1432"/>
    </location>
</feature>
<feature type="compositionally biased region" description="Polar residues" evidence="1">
    <location>
        <begin position="1131"/>
        <end position="1152"/>
    </location>
</feature>
<feature type="compositionally biased region" description="Polar residues" evidence="1">
    <location>
        <begin position="435"/>
        <end position="452"/>
    </location>
</feature>
<feature type="region of interest" description="Disordered" evidence="1">
    <location>
        <begin position="662"/>
        <end position="744"/>
    </location>
</feature>
<evidence type="ECO:0000256" key="1">
    <source>
        <dbReference type="SAM" id="MobiDB-lite"/>
    </source>
</evidence>
<feature type="compositionally biased region" description="Basic residues" evidence="1">
    <location>
        <begin position="125"/>
        <end position="138"/>
    </location>
</feature>
<feature type="region of interest" description="Disordered" evidence="1">
    <location>
        <begin position="930"/>
        <end position="1219"/>
    </location>
</feature>
<feature type="compositionally biased region" description="Basic residues" evidence="1">
    <location>
        <begin position="229"/>
        <end position="240"/>
    </location>
</feature>
<feature type="compositionally biased region" description="Acidic residues" evidence="1">
    <location>
        <begin position="463"/>
        <end position="478"/>
    </location>
</feature>
<feature type="region of interest" description="Disordered" evidence="1">
    <location>
        <begin position="99"/>
        <end position="251"/>
    </location>
</feature>
<feature type="region of interest" description="Disordered" evidence="1">
    <location>
        <begin position="1242"/>
        <end position="1452"/>
    </location>
</feature>
<name>A0A9N8E2T8_9STRA</name>
<comment type="caution">
    <text evidence="2">The sequence shown here is derived from an EMBL/GenBank/DDBJ whole genome shotgun (WGS) entry which is preliminary data.</text>
</comment>
<feature type="region of interest" description="Disordered" evidence="1">
    <location>
        <begin position="507"/>
        <end position="528"/>
    </location>
</feature>
<feature type="region of interest" description="Disordered" evidence="1">
    <location>
        <begin position="566"/>
        <end position="641"/>
    </location>
</feature>
<feature type="compositionally biased region" description="Acidic residues" evidence="1">
    <location>
        <begin position="161"/>
        <end position="185"/>
    </location>
</feature>
<feature type="compositionally biased region" description="Basic residues" evidence="1">
    <location>
        <begin position="1322"/>
        <end position="1333"/>
    </location>
</feature>